<keyword evidence="2" id="KW-1185">Reference proteome</keyword>
<comment type="caution">
    <text evidence="1">The sequence shown here is derived from an EMBL/GenBank/DDBJ whole genome shotgun (WGS) entry which is preliminary data.</text>
</comment>
<evidence type="ECO:0000313" key="2">
    <source>
        <dbReference type="Proteomes" id="UP001055115"/>
    </source>
</evidence>
<evidence type="ECO:0000313" key="1">
    <source>
        <dbReference type="EMBL" id="GKT51803.1"/>
    </source>
</evidence>
<name>A0AA37PGC3_9PEZI</name>
<proteinExistence type="predicted"/>
<dbReference type="GeneID" id="73332786"/>
<dbReference type="RefSeq" id="XP_049134153.1">
    <property type="nucleotide sequence ID" value="XM_049278196.1"/>
</dbReference>
<reference evidence="1 2" key="1">
    <citation type="submission" date="2022-03" db="EMBL/GenBank/DDBJ databases">
        <title>Genome data of Colletotrichum spp.</title>
        <authorList>
            <person name="Utami Y.D."/>
            <person name="Hiruma K."/>
        </authorList>
    </citation>
    <scope>NUCLEOTIDE SEQUENCE [LARGE SCALE GENOMIC DNA]</scope>
    <source>
        <strain evidence="1 2">MAFF 239500</strain>
    </source>
</reference>
<dbReference type="Proteomes" id="UP001055115">
    <property type="component" value="Unassembled WGS sequence"/>
</dbReference>
<protein>
    <submittedName>
        <fullName evidence="1">Uncharacterized protein</fullName>
    </submittedName>
</protein>
<organism evidence="1 2">
    <name type="scientific">Colletotrichum spaethianum</name>
    <dbReference type="NCBI Taxonomy" id="700344"/>
    <lineage>
        <taxon>Eukaryota</taxon>
        <taxon>Fungi</taxon>
        <taxon>Dikarya</taxon>
        <taxon>Ascomycota</taxon>
        <taxon>Pezizomycotina</taxon>
        <taxon>Sordariomycetes</taxon>
        <taxon>Hypocreomycetidae</taxon>
        <taxon>Glomerellales</taxon>
        <taxon>Glomerellaceae</taxon>
        <taxon>Colletotrichum</taxon>
        <taxon>Colletotrichum spaethianum species complex</taxon>
    </lineage>
</organism>
<dbReference type="EMBL" id="BQXU01000054">
    <property type="protein sequence ID" value="GKT51803.1"/>
    <property type="molecule type" value="Genomic_DNA"/>
</dbReference>
<gene>
    <name evidence="1" type="ORF">ColSpa_11984</name>
</gene>
<accession>A0AA37PGC3</accession>
<dbReference type="AlphaFoldDB" id="A0AA37PGC3"/>
<sequence>MANDMLREASVSGRNPEWHFYFRLCLASYQTLYSGFRVAKGIVFSLLSMAIERGVIDLRAANAIRKDFELRGMHHDMSDRVPEYLMVDLDLAMTDPSAAQAETLVQKFHKLQLHKTNDSKRIVTTG</sequence>